<name>A0A5J4KII8_9CHLR</name>
<accession>A0A5J4KII8</accession>
<dbReference type="AlphaFoldDB" id="A0A5J4KII8"/>
<dbReference type="Gene3D" id="3.30.465.10">
    <property type="match status" value="1"/>
</dbReference>
<dbReference type="InterPro" id="IPR036683">
    <property type="entry name" value="CO_DH_flav_C_dom_sf"/>
</dbReference>
<keyword evidence="3" id="KW-1185">Reference proteome</keyword>
<gene>
    <name evidence="2" type="ORF">KDW_02520</name>
</gene>
<proteinExistence type="predicted"/>
<dbReference type="PROSITE" id="PS51387">
    <property type="entry name" value="FAD_PCMH"/>
    <property type="match status" value="1"/>
</dbReference>
<dbReference type="SUPFAM" id="SSF56176">
    <property type="entry name" value="FAD-binding/transporter-associated domain-like"/>
    <property type="match status" value="1"/>
</dbReference>
<comment type="caution">
    <text evidence="2">The sequence shown here is derived from an EMBL/GenBank/DDBJ whole genome shotgun (WGS) entry which is preliminary data.</text>
</comment>
<sequence length="276" mass="30655">MDLNTVKEVKRPESADVVIWRNGYAWLAGGTWLFSEPQLAIDTLIDLETLHWPALHASEDGLDIAATCRIIELDRFVAPLQWTAAPLLCECCRSLLASFKIWNTATVGGNICMSLPAGAMISLTVALEGIYTLWPREAAPRQILAADFVSGNHANVLQPGELLRNIHLPTAALTRRFAFRRSSLTHLGRSAVLLIGTQNPREGDLLITVTAATTRPVQLRFERVPSADELRHHIDAAIPDALYWDDVHGTPAYRRHLTYYYAEQIRSELGQKGARA</sequence>
<dbReference type="GO" id="GO:0016491">
    <property type="term" value="F:oxidoreductase activity"/>
    <property type="evidence" value="ECO:0007669"/>
    <property type="project" value="InterPro"/>
</dbReference>
<evidence type="ECO:0000313" key="3">
    <source>
        <dbReference type="Proteomes" id="UP000326912"/>
    </source>
</evidence>
<organism evidence="2 3">
    <name type="scientific">Dictyobacter vulcani</name>
    <dbReference type="NCBI Taxonomy" id="2607529"/>
    <lineage>
        <taxon>Bacteria</taxon>
        <taxon>Bacillati</taxon>
        <taxon>Chloroflexota</taxon>
        <taxon>Ktedonobacteria</taxon>
        <taxon>Ktedonobacterales</taxon>
        <taxon>Dictyobacteraceae</taxon>
        <taxon>Dictyobacter</taxon>
    </lineage>
</organism>
<dbReference type="SUPFAM" id="SSF55447">
    <property type="entry name" value="CO dehydrogenase flavoprotein C-terminal domain-like"/>
    <property type="match status" value="1"/>
</dbReference>
<dbReference type="Pfam" id="PF00941">
    <property type="entry name" value="FAD_binding_5"/>
    <property type="match status" value="1"/>
</dbReference>
<dbReference type="PANTHER" id="PTHR42659">
    <property type="entry name" value="XANTHINE DEHYDROGENASE SUBUNIT C-RELATED"/>
    <property type="match status" value="1"/>
</dbReference>
<evidence type="ECO:0000313" key="2">
    <source>
        <dbReference type="EMBL" id="GER86090.1"/>
    </source>
</evidence>
<dbReference type="InterPro" id="IPR036318">
    <property type="entry name" value="FAD-bd_PCMH-like_sf"/>
</dbReference>
<dbReference type="InterPro" id="IPR002346">
    <property type="entry name" value="Mopterin_DH_FAD-bd"/>
</dbReference>
<dbReference type="InterPro" id="IPR016169">
    <property type="entry name" value="FAD-bd_PCMH_sub2"/>
</dbReference>
<dbReference type="InterPro" id="IPR016166">
    <property type="entry name" value="FAD-bd_PCMH"/>
</dbReference>
<protein>
    <submittedName>
        <fullName evidence="2">FAD-binding molybdopterin dehydrogenase</fullName>
    </submittedName>
</protein>
<dbReference type="EMBL" id="BKZW01000001">
    <property type="protein sequence ID" value="GER86090.1"/>
    <property type="molecule type" value="Genomic_DNA"/>
</dbReference>
<dbReference type="PANTHER" id="PTHR42659:SF9">
    <property type="entry name" value="XANTHINE DEHYDROGENASE FAD-BINDING SUBUNIT XDHB-RELATED"/>
    <property type="match status" value="1"/>
</dbReference>
<reference evidence="2 3" key="1">
    <citation type="submission" date="2019-10" db="EMBL/GenBank/DDBJ databases">
        <title>Dictyobacter vulcani sp. nov., within the class Ktedonobacteria, isolated from soil of volcanic Mt. Zao.</title>
        <authorList>
            <person name="Zheng Y."/>
            <person name="Wang C.M."/>
            <person name="Sakai Y."/>
            <person name="Abe K."/>
            <person name="Yokota A."/>
            <person name="Yabe S."/>
        </authorList>
    </citation>
    <scope>NUCLEOTIDE SEQUENCE [LARGE SCALE GENOMIC DNA]</scope>
    <source>
        <strain evidence="2 3">W12</strain>
    </source>
</reference>
<feature type="domain" description="FAD-binding PCMH-type" evidence="1">
    <location>
        <begin position="1"/>
        <end position="173"/>
    </location>
</feature>
<dbReference type="InterPro" id="IPR051312">
    <property type="entry name" value="Diverse_Substr_Oxidored"/>
</dbReference>
<dbReference type="Proteomes" id="UP000326912">
    <property type="component" value="Unassembled WGS sequence"/>
</dbReference>
<dbReference type="RefSeq" id="WP_151754276.1">
    <property type="nucleotide sequence ID" value="NZ_BKZW01000001.1"/>
</dbReference>
<evidence type="ECO:0000259" key="1">
    <source>
        <dbReference type="PROSITE" id="PS51387"/>
    </source>
</evidence>
<dbReference type="GO" id="GO:0071949">
    <property type="term" value="F:FAD binding"/>
    <property type="evidence" value="ECO:0007669"/>
    <property type="project" value="InterPro"/>
</dbReference>